<evidence type="ECO:0000313" key="3">
    <source>
        <dbReference type="Proteomes" id="UP001172673"/>
    </source>
</evidence>
<comment type="caution">
    <text evidence="2">The sequence shown here is derived from an EMBL/GenBank/DDBJ whole genome shotgun (WGS) entry which is preliminary data.</text>
</comment>
<dbReference type="EMBL" id="JAPDRK010000021">
    <property type="protein sequence ID" value="KAJ9603648.1"/>
    <property type="molecule type" value="Genomic_DNA"/>
</dbReference>
<dbReference type="AlphaFoldDB" id="A0AA38WYU8"/>
<evidence type="ECO:0000256" key="1">
    <source>
        <dbReference type="SAM" id="SignalP"/>
    </source>
</evidence>
<gene>
    <name evidence="2" type="ORF">H2200_011834</name>
</gene>
<keyword evidence="3" id="KW-1185">Reference proteome</keyword>
<name>A0AA38WYU8_9EURO</name>
<reference evidence="2" key="1">
    <citation type="submission" date="2022-10" db="EMBL/GenBank/DDBJ databases">
        <title>Culturing micro-colonial fungi from biological soil crusts in the Mojave desert and describing Neophaeococcomyces mojavensis, and introducing the new genera and species Taxawa tesnikishii.</title>
        <authorList>
            <person name="Kurbessoian T."/>
            <person name="Stajich J.E."/>
        </authorList>
    </citation>
    <scope>NUCLEOTIDE SEQUENCE</scope>
    <source>
        <strain evidence="2">TK_41</strain>
    </source>
</reference>
<protein>
    <submittedName>
        <fullName evidence="2">Uncharacterized protein</fullName>
    </submittedName>
</protein>
<accession>A0AA38WYU8</accession>
<feature type="signal peptide" evidence="1">
    <location>
        <begin position="1"/>
        <end position="16"/>
    </location>
</feature>
<feature type="chain" id="PRO_5041286733" evidence="1">
    <location>
        <begin position="17"/>
        <end position="261"/>
    </location>
</feature>
<organism evidence="2 3">
    <name type="scientific">Cladophialophora chaetospira</name>
    <dbReference type="NCBI Taxonomy" id="386627"/>
    <lineage>
        <taxon>Eukaryota</taxon>
        <taxon>Fungi</taxon>
        <taxon>Dikarya</taxon>
        <taxon>Ascomycota</taxon>
        <taxon>Pezizomycotina</taxon>
        <taxon>Eurotiomycetes</taxon>
        <taxon>Chaetothyriomycetidae</taxon>
        <taxon>Chaetothyriales</taxon>
        <taxon>Herpotrichiellaceae</taxon>
        <taxon>Cladophialophora</taxon>
    </lineage>
</organism>
<proteinExistence type="predicted"/>
<evidence type="ECO:0000313" key="2">
    <source>
        <dbReference type="EMBL" id="KAJ9603648.1"/>
    </source>
</evidence>
<keyword evidence="1" id="KW-0732">Signal</keyword>
<dbReference type="Proteomes" id="UP001172673">
    <property type="component" value="Unassembled WGS sequence"/>
</dbReference>
<sequence length="261" mass="27051">MRTFVLALSLMGTALAQSTTATAEPAATPMTIIGGQFAGQRIAGQHVGAAQSYQVILSERTGNTLGESGDQYYFNETSNQLMDESLVADIPLPCYIIEDTEMISNNAGPLECGVLVDNESRNTINLGDDGSVFFVGVQSWWVCGVNATQPYGIIPGTVVGGFTISEPSGPGIHNCSAIEGLKLANGSGSQISSATSTQTNTLTTDRLTTMASPTSSQVTNSASASANVATGGASQNMMLDLSKSELFMAGGLAVMAQWLMV</sequence>